<dbReference type="InterPro" id="IPR001958">
    <property type="entry name" value="Tet-R_TetA/multi-R_MdtG-like"/>
</dbReference>
<feature type="transmembrane region" description="Helical" evidence="7">
    <location>
        <begin position="443"/>
        <end position="462"/>
    </location>
</feature>
<dbReference type="PANTHER" id="PTHR23504:SF117">
    <property type="entry name" value="MAJOR FACILITATOR SUPERFAMILY PROTEIN"/>
    <property type="match status" value="1"/>
</dbReference>
<dbReference type="Gene3D" id="1.20.1250.20">
    <property type="entry name" value="MFS general substrate transporter like domains"/>
    <property type="match status" value="2"/>
</dbReference>
<evidence type="ECO:0008006" key="10">
    <source>
        <dbReference type="Google" id="ProtNLM"/>
    </source>
</evidence>
<dbReference type="PRINTS" id="PR01035">
    <property type="entry name" value="TCRTETA"/>
</dbReference>
<feature type="region of interest" description="Disordered" evidence="6">
    <location>
        <begin position="364"/>
        <end position="404"/>
    </location>
</feature>
<feature type="transmembrane region" description="Helical" evidence="7">
    <location>
        <begin position="110"/>
        <end position="129"/>
    </location>
</feature>
<dbReference type="PANTHER" id="PTHR23504">
    <property type="entry name" value="MAJOR FACILITATOR SUPERFAMILY DOMAIN-CONTAINING PROTEIN 10"/>
    <property type="match status" value="1"/>
</dbReference>
<dbReference type="InterPro" id="IPR036259">
    <property type="entry name" value="MFS_trans_sf"/>
</dbReference>
<evidence type="ECO:0000256" key="3">
    <source>
        <dbReference type="ARBA" id="ARBA00022692"/>
    </source>
</evidence>
<feature type="compositionally biased region" description="Basic and acidic residues" evidence="6">
    <location>
        <begin position="1"/>
        <end position="10"/>
    </location>
</feature>
<evidence type="ECO:0000256" key="7">
    <source>
        <dbReference type="SAM" id="Phobius"/>
    </source>
</evidence>
<feature type="transmembrane region" description="Helical" evidence="7">
    <location>
        <begin position="619"/>
        <end position="639"/>
    </location>
</feature>
<evidence type="ECO:0000256" key="5">
    <source>
        <dbReference type="ARBA" id="ARBA00023136"/>
    </source>
</evidence>
<sequence length="646" mass="68129">MLTSDVEARNGKPGSPRKHYKRDHNEDFNKFQIAIICVGEVLEGIHITMPYSIASYMVRDFLREGSTDGTVDEELVGTLTGILASIFCLSQFLTSYGWGLLSDRVGRKSILLISIASGAVSAIVFGIGGSYTTAALARLFGGLLNSTGGIVKTMLAEKAGKQLPRAMGYLGLAWGMGSMLGPMLGGAFANPCTVFGPSFPLCGPGQLNNVRPYFLPCLVAAVLAAITLVLSIIFVGETLPSMQKAAPDKTGSVELQKRSLDLEEGSHLLAAKQRKPSARSYLDFQAGPDAISDSSSSEEFSGEDIEGSVMKLEVPDLAEDAAHISFRLQDEQASIAASCRQPSPPVQPLADISNRSENAVTAIGAHQESEKQSAEDHGVPPAVTGPVLGPAAPPGAGTGTGSVMPGRYAELAASEAGSSRGDEEETLLEVTEAKHRVPWYKDFQVVLALGTYMIVAFIFNLLDEVRPIFASAPIEVGGLGLSTNVLSWPLSFGGLCFILFACVGYEQFYRAVGCIWCSRAGVITFILAAMLVPVASLLPQHKALVLPELFVAMAVNSFADMAAYSGSNVLINAAAAPEATAQVNGAGQAITSLARSFGPFLGGYSWGLSITAGFPGHQFLVFIAISAVAFASQFLYTFVDLPELDT</sequence>
<feature type="transmembrane region" description="Helical" evidence="7">
    <location>
        <begin position="75"/>
        <end position="98"/>
    </location>
</feature>
<dbReference type="AlphaFoldDB" id="A0AAV1IBL7"/>
<organism evidence="8 9">
    <name type="scientific">Coccomyxa viridis</name>
    <dbReference type="NCBI Taxonomy" id="1274662"/>
    <lineage>
        <taxon>Eukaryota</taxon>
        <taxon>Viridiplantae</taxon>
        <taxon>Chlorophyta</taxon>
        <taxon>core chlorophytes</taxon>
        <taxon>Trebouxiophyceae</taxon>
        <taxon>Trebouxiophyceae incertae sedis</taxon>
        <taxon>Coccomyxaceae</taxon>
        <taxon>Coccomyxa</taxon>
    </lineage>
</organism>
<proteinExistence type="predicted"/>
<keyword evidence="9" id="KW-1185">Reference proteome</keyword>
<dbReference type="Pfam" id="PF07690">
    <property type="entry name" value="MFS_1"/>
    <property type="match status" value="1"/>
</dbReference>
<dbReference type="EMBL" id="CAUYUE010000011">
    <property type="protein sequence ID" value="CAK0784771.1"/>
    <property type="molecule type" value="Genomic_DNA"/>
</dbReference>
<dbReference type="InterPro" id="IPR011701">
    <property type="entry name" value="MFS"/>
</dbReference>
<accession>A0AAV1IBL7</accession>
<reference evidence="8 9" key="1">
    <citation type="submission" date="2023-10" db="EMBL/GenBank/DDBJ databases">
        <authorList>
            <person name="Maclean D."/>
            <person name="Macfadyen A."/>
        </authorList>
    </citation>
    <scope>NUCLEOTIDE SEQUENCE [LARGE SCALE GENOMIC DNA]</scope>
</reference>
<dbReference type="SUPFAM" id="SSF103473">
    <property type="entry name" value="MFS general substrate transporter"/>
    <property type="match status" value="1"/>
</dbReference>
<feature type="transmembrane region" description="Helical" evidence="7">
    <location>
        <begin position="517"/>
        <end position="538"/>
    </location>
</feature>
<feature type="transmembrane region" description="Helical" evidence="7">
    <location>
        <begin position="486"/>
        <end position="505"/>
    </location>
</feature>
<feature type="compositionally biased region" description="Low complexity" evidence="6">
    <location>
        <begin position="379"/>
        <end position="390"/>
    </location>
</feature>
<feature type="transmembrane region" description="Helical" evidence="7">
    <location>
        <begin position="213"/>
        <end position="235"/>
    </location>
</feature>
<keyword evidence="5 7" id="KW-0472">Membrane</keyword>
<protein>
    <recommendedName>
        <fullName evidence="10">Major facilitator superfamily (MFS) profile domain-containing protein</fullName>
    </recommendedName>
</protein>
<feature type="compositionally biased region" description="Basic and acidic residues" evidence="6">
    <location>
        <begin position="367"/>
        <end position="378"/>
    </location>
</feature>
<evidence type="ECO:0000313" key="8">
    <source>
        <dbReference type="EMBL" id="CAK0784771.1"/>
    </source>
</evidence>
<gene>
    <name evidence="8" type="ORF">CVIRNUC_007975</name>
</gene>
<keyword evidence="3 7" id="KW-0812">Transmembrane</keyword>
<name>A0AAV1IBL7_9CHLO</name>
<evidence type="ECO:0000256" key="1">
    <source>
        <dbReference type="ARBA" id="ARBA00004141"/>
    </source>
</evidence>
<comment type="caution">
    <text evidence="8">The sequence shown here is derived from an EMBL/GenBank/DDBJ whole genome shotgun (WGS) entry which is preliminary data.</text>
</comment>
<keyword evidence="2" id="KW-0813">Transport</keyword>
<evidence type="ECO:0000256" key="6">
    <source>
        <dbReference type="SAM" id="MobiDB-lite"/>
    </source>
</evidence>
<feature type="transmembrane region" description="Helical" evidence="7">
    <location>
        <begin position="544"/>
        <end position="564"/>
    </location>
</feature>
<feature type="transmembrane region" description="Helical" evidence="7">
    <location>
        <begin position="167"/>
        <end position="189"/>
    </location>
</feature>
<dbReference type="GO" id="GO:0022857">
    <property type="term" value="F:transmembrane transporter activity"/>
    <property type="evidence" value="ECO:0007669"/>
    <property type="project" value="InterPro"/>
</dbReference>
<comment type="subcellular location">
    <subcellularLocation>
        <location evidence="1">Membrane</location>
        <topology evidence="1">Multi-pass membrane protein</topology>
    </subcellularLocation>
</comment>
<evidence type="ECO:0000256" key="4">
    <source>
        <dbReference type="ARBA" id="ARBA00022989"/>
    </source>
</evidence>
<feature type="transmembrane region" description="Helical" evidence="7">
    <location>
        <begin position="135"/>
        <end position="155"/>
    </location>
</feature>
<evidence type="ECO:0000256" key="2">
    <source>
        <dbReference type="ARBA" id="ARBA00022448"/>
    </source>
</evidence>
<dbReference type="GO" id="GO:0016020">
    <property type="term" value="C:membrane"/>
    <property type="evidence" value="ECO:0007669"/>
    <property type="project" value="UniProtKB-SubCell"/>
</dbReference>
<keyword evidence="4 7" id="KW-1133">Transmembrane helix</keyword>
<evidence type="ECO:0000313" key="9">
    <source>
        <dbReference type="Proteomes" id="UP001314263"/>
    </source>
</evidence>
<dbReference type="Proteomes" id="UP001314263">
    <property type="component" value="Unassembled WGS sequence"/>
</dbReference>
<feature type="region of interest" description="Disordered" evidence="6">
    <location>
        <begin position="1"/>
        <end position="22"/>
    </location>
</feature>